<dbReference type="AlphaFoldDB" id="I1X4Q6"/>
<accession>I1X4Q6</accession>
<dbReference type="PANTHER" id="PTHR38657:SF1">
    <property type="entry name" value="SLR1343 PROTEIN"/>
    <property type="match status" value="1"/>
</dbReference>
<dbReference type="PANTHER" id="PTHR38657">
    <property type="entry name" value="SLR1343 PROTEIN"/>
    <property type="match status" value="1"/>
</dbReference>
<dbReference type="EMBL" id="JQ256783">
    <property type="protein sequence ID" value="AFI78481.1"/>
    <property type="molecule type" value="Genomic_DNA"/>
</dbReference>
<protein>
    <submittedName>
        <fullName evidence="1">Deoxyribodipyrimidine photolyase-related protein</fullName>
    </submittedName>
</protein>
<reference evidence="1" key="1">
    <citation type="journal article" date="2012" name="ISME J.">
        <title>Roseobacter clade bacteria are abundant in coastal sediments and encode a novel combination of sulfur oxidation genes.</title>
        <authorList>
            <person name="Lenk S."/>
            <person name="Moraru C."/>
            <person name="Hahnke S."/>
            <person name="Arnds J."/>
            <person name="Richter M."/>
            <person name="Kube M."/>
            <person name="Reinhardt R."/>
            <person name="Brinkhoff T."/>
            <person name="Harder J."/>
            <person name="Amann R."/>
            <person name="Mussmann M."/>
        </authorList>
    </citation>
    <scope>NUCLEOTIDE SEQUENCE</scope>
</reference>
<dbReference type="InterPro" id="IPR052551">
    <property type="entry name" value="UV-DNA_repair_photolyase"/>
</dbReference>
<organism evidence="1">
    <name type="scientific">uncultured bacterium ws156A7</name>
    <dbReference type="NCBI Taxonomy" id="1131828"/>
    <lineage>
        <taxon>Bacteria</taxon>
        <taxon>environmental samples</taxon>
    </lineage>
</organism>
<evidence type="ECO:0000313" key="1">
    <source>
        <dbReference type="EMBL" id="AFI78481.1"/>
    </source>
</evidence>
<dbReference type="GO" id="GO:0016829">
    <property type="term" value="F:lyase activity"/>
    <property type="evidence" value="ECO:0007669"/>
    <property type="project" value="UniProtKB-KW"/>
</dbReference>
<proteinExistence type="predicted"/>
<name>I1X4Q6_9BACT</name>
<dbReference type="Gene3D" id="1.10.10.1710">
    <property type="entry name" value="Deoxyribodipyrimidine photolyase-related"/>
    <property type="match status" value="1"/>
</dbReference>
<keyword evidence="1" id="KW-0456">Lyase</keyword>
<gene>
    <name evidence="1" type="ORF">ws156A7_0002</name>
</gene>
<sequence>MSDYCHNRRHNPEIAVGDDACPIRTLYWDFLARNRERICGNRRMGFQLKNLDRKDDDGRQAILERVQHLKSELTRRTYLA</sequence>